<keyword evidence="1" id="KW-0347">Helicase</keyword>
<dbReference type="EMBL" id="LSDD01000103">
    <property type="protein sequence ID" value="KXB64195.1"/>
    <property type="molecule type" value="Genomic_DNA"/>
</dbReference>
<evidence type="ECO:0000313" key="2">
    <source>
        <dbReference type="Proteomes" id="UP000070483"/>
    </source>
</evidence>
<comment type="caution">
    <text evidence="1">The sequence shown here is derived from an EMBL/GenBank/DDBJ whole genome shotgun (WGS) entry which is preliminary data.</text>
</comment>
<name>A0A134A8Z7_9FUSO</name>
<dbReference type="GO" id="GO:0004386">
    <property type="term" value="F:helicase activity"/>
    <property type="evidence" value="ECO:0007669"/>
    <property type="project" value="UniProtKB-KW"/>
</dbReference>
<gene>
    <name evidence="1" type="ORF">HMPREF3180_01459</name>
</gene>
<protein>
    <submittedName>
        <fullName evidence="1">Holliday junction DNA helicase ruvB</fullName>
    </submittedName>
</protein>
<dbReference type="Proteomes" id="UP000070483">
    <property type="component" value="Unassembled WGS sequence"/>
</dbReference>
<dbReference type="STRING" id="157687.HMPREF3180_01459"/>
<proteinExistence type="predicted"/>
<evidence type="ECO:0000313" key="1">
    <source>
        <dbReference type="EMBL" id="KXB64195.1"/>
    </source>
</evidence>
<dbReference type="PATRIC" id="fig|157687.3.peg.1453"/>
<reference evidence="2" key="1">
    <citation type="submission" date="2016-01" db="EMBL/GenBank/DDBJ databases">
        <authorList>
            <person name="Mitreva M."/>
            <person name="Pepin K.H."/>
            <person name="Mihindukulasuriya K.A."/>
            <person name="Fulton R."/>
            <person name="Fronick C."/>
            <person name="O'Laughlin M."/>
            <person name="Miner T."/>
            <person name="Herter B."/>
            <person name="Rosa B.A."/>
            <person name="Cordes M."/>
            <person name="Tomlinson C."/>
            <person name="Wollam A."/>
            <person name="Palsikar V.B."/>
            <person name="Mardis E.R."/>
            <person name="Wilson R.K."/>
        </authorList>
    </citation>
    <scope>NUCLEOTIDE SEQUENCE [LARGE SCALE GENOMIC DNA]</scope>
    <source>
        <strain evidence="2">KA00185</strain>
    </source>
</reference>
<keyword evidence="1" id="KW-0067">ATP-binding</keyword>
<sequence>MNEERILEPKELGEDNIQKSLRPRTFKEYIGQQDLKEKMNIFIK</sequence>
<keyword evidence="1" id="KW-0547">Nucleotide-binding</keyword>
<dbReference type="AlphaFoldDB" id="A0A134A8Z7"/>
<accession>A0A134A8Z7</accession>
<organism evidence="1 2">
    <name type="scientific">Leptotrichia wadei</name>
    <dbReference type="NCBI Taxonomy" id="157687"/>
    <lineage>
        <taxon>Bacteria</taxon>
        <taxon>Fusobacteriati</taxon>
        <taxon>Fusobacteriota</taxon>
        <taxon>Fusobacteriia</taxon>
        <taxon>Fusobacteriales</taxon>
        <taxon>Leptotrichiaceae</taxon>
        <taxon>Leptotrichia</taxon>
    </lineage>
</organism>
<keyword evidence="1" id="KW-0378">Hydrolase</keyword>
<keyword evidence="2" id="KW-1185">Reference proteome</keyword>